<name>A0A1J1C8M2_CALAY</name>
<evidence type="ECO:0000313" key="1">
    <source>
        <dbReference type="EMBL" id="APF18894.1"/>
    </source>
</evidence>
<protein>
    <submittedName>
        <fullName evidence="1">Uncharacterized protein</fullName>
    </submittedName>
</protein>
<dbReference type="KEGG" id="caby:Cabys_2145"/>
<reference evidence="1 2" key="1">
    <citation type="submission" date="2016-11" db="EMBL/GenBank/DDBJ databases">
        <title>Genomic analysis of Caldithrix abyssi and proposal of a novel bacterial phylum Caldithrichaeota.</title>
        <authorList>
            <person name="Kublanov I."/>
            <person name="Sigalova O."/>
            <person name="Gavrilov S."/>
            <person name="Lebedinsky A."/>
            <person name="Ivanova N."/>
            <person name="Daum C."/>
            <person name="Reddy T."/>
            <person name="Klenk H.P."/>
            <person name="Goker M."/>
            <person name="Reva O."/>
            <person name="Miroshnichenko M."/>
            <person name="Kyprides N."/>
            <person name="Woyke T."/>
            <person name="Gelfand M."/>
        </authorList>
    </citation>
    <scope>NUCLEOTIDE SEQUENCE [LARGE SCALE GENOMIC DNA]</scope>
    <source>
        <strain evidence="1 2">LF13</strain>
    </source>
</reference>
<dbReference type="EMBL" id="CP018099">
    <property type="protein sequence ID" value="APF18894.1"/>
    <property type="molecule type" value="Genomic_DNA"/>
</dbReference>
<evidence type="ECO:0000313" key="2">
    <source>
        <dbReference type="Proteomes" id="UP000183868"/>
    </source>
</evidence>
<proteinExistence type="predicted"/>
<organism evidence="1 2">
    <name type="scientific">Caldithrix abyssi DSM 13497</name>
    <dbReference type="NCBI Taxonomy" id="880073"/>
    <lineage>
        <taxon>Bacteria</taxon>
        <taxon>Pseudomonadati</taxon>
        <taxon>Calditrichota</taxon>
        <taxon>Calditrichia</taxon>
        <taxon>Calditrichales</taxon>
        <taxon>Calditrichaceae</taxon>
        <taxon>Caldithrix</taxon>
    </lineage>
</organism>
<dbReference type="AlphaFoldDB" id="A0A1J1C8M2"/>
<dbReference type="Proteomes" id="UP000183868">
    <property type="component" value="Chromosome"/>
</dbReference>
<gene>
    <name evidence="1" type="ORF">Cabys_2145</name>
</gene>
<sequence length="200" mass="24084">MVKMDLKSIIKKKEIQKAKRQFIQFSEGELQNLRADEIERIIDHFRGNTLVKLPESEIAFFEWLKENDRAVWDDLWAEGEEEGYLVSVDFLREFIRETPSFPICDLVDQPNYWFSVRHIKPKGMEYLQNELMLKVEIDEQLTLEERFLLEISVASTDIWHFCHRYRIDIEEMKNAISEMVYKGWLVHLTSRDDLVKYLDF</sequence>
<accession>A0A1J1C8M2</accession>